<name>A0AAD8CX91_ACIOX</name>
<organism evidence="1 2">
    <name type="scientific">Acipenser oxyrinchus oxyrinchus</name>
    <dbReference type="NCBI Taxonomy" id="40147"/>
    <lineage>
        <taxon>Eukaryota</taxon>
        <taxon>Metazoa</taxon>
        <taxon>Chordata</taxon>
        <taxon>Craniata</taxon>
        <taxon>Vertebrata</taxon>
        <taxon>Euteleostomi</taxon>
        <taxon>Actinopterygii</taxon>
        <taxon>Chondrostei</taxon>
        <taxon>Acipenseriformes</taxon>
        <taxon>Acipenseridae</taxon>
        <taxon>Acipenser</taxon>
    </lineage>
</organism>
<protein>
    <submittedName>
        <fullName evidence="1">Uncharacterized protein</fullName>
    </submittedName>
</protein>
<reference evidence="1" key="1">
    <citation type="submission" date="2022-02" db="EMBL/GenBank/DDBJ databases">
        <title>Atlantic sturgeon de novo genome assembly.</title>
        <authorList>
            <person name="Stock M."/>
            <person name="Klopp C."/>
            <person name="Guiguen Y."/>
            <person name="Cabau C."/>
            <person name="Parinello H."/>
            <person name="Santidrian Yebra-Pimentel E."/>
            <person name="Kuhl H."/>
            <person name="Dirks R.P."/>
            <person name="Guessner J."/>
            <person name="Wuertz S."/>
            <person name="Du K."/>
            <person name="Schartl M."/>
        </authorList>
    </citation>
    <scope>NUCLEOTIDE SEQUENCE</scope>
    <source>
        <strain evidence="1">STURGEONOMICS-FGT-2020</strain>
        <tissue evidence="1">Whole blood</tissue>
    </source>
</reference>
<accession>A0AAD8CX91</accession>
<dbReference type="EMBL" id="JAGXEW010000025">
    <property type="protein sequence ID" value="KAK1158182.1"/>
    <property type="molecule type" value="Genomic_DNA"/>
</dbReference>
<gene>
    <name evidence="1" type="ORF">AOXY_G24437</name>
</gene>
<keyword evidence="2" id="KW-1185">Reference proteome</keyword>
<evidence type="ECO:0000313" key="1">
    <source>
        <dbReference type="EMBL" id="KAK1158182.1"/>
    </source>
</evidence>
<dbReference type="AlphaFoldDB" id="A0AAD8CX91"/>
<dbReference type="Proteomes" id="UP001230051">
    <property type="component" value="Unassembled WGS sequence"/>
</dbReference>
<proteinExistence type="predicted"/>
<evidence type="ECO:0000313" key="2">
    <source>
        <dbReference type="Proteomes" id="UP001230051"/>
    </source>
</evidence>
<comment type="caution">
    <text evidence="1">The sequence shown here is derived from an EMBL/GenBank/DDBJ whole genome shotgun (WGS) entry which is preliminary data.</text>
</comment>
<sequence>MDAFYMVLFFCTGGVQGNTYLLFLNEEQSVAMTCHQTSSPLWYVDRNLDFKFNSDVKCKKKHDKMKCNINLNTFTLYKPENSGMYACGPSSNHKSSCQKAKLLNSAFTECNCQSLDFFIVAVTDDDDDETSEGKTIILKEDAAAQPLTKQKSSQHCKTTKYLSSKGSIAPFVHYRSCSNSSSFWCYCTFAEKDKSQHKGFCIFKNAKRPTND</sequence>